<evidence type="ECO:0000256" key="2">
    <source>
        <dbReference type="ARBA" id="ARBA00022803"/>
    </source>
</evidence>
<accession>A0A3N5BJJ8</accession>
<dbReference type="AlphaFoldDB" id="A0A3N5BJJ8"/>
<dbReference type="Gene3D" id="1.25.40.10">
    <property type="entry name" value="Tetratricopeptide repeat domain"/>
    <property type="match status" value="2"/>
</dbReference>
<dbReference type="Pfam" id="PF13174">
    <property type="entry name" value="TPR_6"/>
    <property type="match status" value="1"/>
</dbReference>
<dbReference type="InterPro" id="IPR019734">
    <property type="entry name" value="TPR_rpt"/>
</dbReference>
<dbReference type="InterPro" id="IPR011990">
    <property type="entry name" value="TPR-like_helical_dom_sf"/>
</dbReference>
<dbReference type="EMBL" id="RKRK01000002">
    <property type="protein sequence ID" value="RPF58024.1"/>
    <property type="molecule type" value="Genomic_DNA"/>
</dbReference>
<dbReference type="PANTHER" id="PTHR45586:SF1">
    <property type="entry name" value="LIPOPOLYSACCHARIDE ASSEMBLY PROTEIN B"/>
    <property type="match status" value="1"/>
</dbReference>
<gene>
    <name evidence="3" type="ORF">EDD62_0662</name>
</gene>
<sequence>MENKIDTLIDKLFLGEIDYVKTQIETIDTINEEELDQLVVLCDQLINAGLILEAQVILNKAIELFPNELDLTAMLVDTHIVDGKFDEAIHILNDYEPSPESLLIEADLYQQMNMPEVSFDKVEKAMELAPKEPVIHFAKAELLYSEGLFNEANRYYEQLINIDMDYINDVNVNERIADCEYMVGDFESSFKYFNKIDNDDLDQSLLIKKAVVFNKLELKEEAIQILESILNDYPEQTQASELLFDIYENEHDDQEAIKVGYEHIKYNDFNVEMKYKVSRLLLNQKNSDGIKLLKDALAIEPDYLKAQELLVEYLYDHEEYEELLSYFNVSNLIQNGQFIDTNDDNQLISNEVYWIFAKAAQLLEKDQIAQPIFEYLISVLNDNESFLEDYIDYMREIAQTDNVQKAKNMLSKLNPNHSFIVNDEDGFNV</sequence>
<evidence type="ECO:0000256" key="1">
    <source>
        <dbReference type="ARBA" id="ARBA00022737"/>
    </source>
</evidence>
<evidence type="ECO:0008006" key="5">
    <source>
        <dbReference type="Google" id="ProtNLM"/>
    </source>
</evidence>
<keyword evidence="4" id="KW-1185">Reference proteome</keyword>
<keyword evidence="2" id="KW-0802">TPR repeat</keyword>
<dbReference type="PANTHER" id="PTHR45586">
    <property type="entry name" value="TPR REPEAT-CONTAINING PROTEIN PA4667"/>
    <property type="match status" value="1"/>
</dbReference>
<dbReference type="RefSeq" id="WP_123807520.1">
    <property type="nucleotide sequence ID" value="NZ_RKRK01000002.1"/>
</dbReference>
<keyword evidence="1" id="KW-0677">Repeat</keyword>
<dbReference type="OrthoDB" id="2080803at2"/>
<proteinExistence type="predicted"/>
<name>A0A3N5BJJ8_9BACL</name>
<dbReference type="SUPFAM" id="SSF48452">
    <property type="entry name" value="TPR-like"/>
    <property type="match status" value="2"/>
</dbReference>
<dbReference type="Proteomes" id="UP000277108">
    <property type="component" value="Unassembled WGS sequence"/>
</dbReference>
<evidence type="ECO:0000313" key="3">
    <source>
        <dbReference type="EMBL" id="RPF58024.1"/>
    </source>
</evidence>
<comment type="caution">
    <text evidence="3">The sequence shown here is derived from an EMBL/GenBank/DDBJ whole genome shotgun (WGS) entry which is preliminary data.</text>
</comment>
<reference evidence="3 4" key="1">
    <citation type="submission" date="2018-11" db="EMBL/GenBank/DDBJ databases">
        <title>Genomic Encyclopedia of Type Strains, Phase IV (KMG-IV): sequencing the most valuable type-strain genomes for metagenomic binning, comparative biology and taxonomic classification.</title>
        <authorList>
            <person name="Goeker M."/>
        </authorList>
    </citation>
    <scope>NUCLEOTIDE SEQUENCE [LARGE SCALE GENOMIC DNA]</scope>
    <source>
        <strain evidence="3 4">DSM 29158</strain>
    </source>
</reference>
<protein>
    <recommendedName>
        <fullName evidence="5">Tetratricopeptide repeat protein</fullName>
    </recommendedName>
</protein>
<dbReference type="InterPro" id="IPR051012">
    <property type="entry name" value="CellSynth/LPSAsmb/PSIAsmb"/>
</dbReference>
<evidence type="ECO:0000313" key="4">
    <source>
        <dbReference type="Proteomes" id="UP000277108"/>
    </source>
</evidence>
<organism evidence="3 4">
    <name type="scientific">Abyssicoccus albus</name>
    <dbReference type="NCBI Taxonomy" id="1817405"/>
    <lineage>
        <taxon>Bacteria</taxon>
        <taxon>Bacillati</taxon>
        <taxon>Bacillota</taxon>
        <taxon>Bacilli</taxon>
        <taxon>Bacillales</taxon>
        <taxon>Abyssicoccaceae</taxon>
    </lineage>
</organism>